<protein>
    <recommendedName>
        <fullName evidence="3">FAR1 domain-containing protein</fullName>
    </recommendedName>
</protein>
<name>A0A2K0U1X5_TRIHA</name>
<evidence type="ECO:0008006" key="3">
    <source>
        <dbReference type="Google" id="ProtNLM"/>
    </source>
</evidence>
<reference evidence="1 2" key="1">
    <citation type="submission" date="2017-02" db="EMBL/GenBank/DDBJ databases">
        <title>Genomes of Trichoderma spp. with biocontrol activity.</title>
        <authorList>
            <person name="Gardiner D."/>
            <person name="Kazan K."/>
            <person name="Vos C."/>
            <person name="Harvey P."/>
        </authorList>
    </citation>
    <scope>NUCLEOTIDE SEQUENCE [LARGE SCALE GENOMIC DNA]</scope>
    <source>
        <strain evidence="1 2">Tr1</strain>
    </source>
</reference>
<comment type="caution">
    <text evidence="1">The sequence shown here is derived from an EMBL/GenBank/DDBJ whole genome shotgun (WGS) entry which is preliminary data.</text>
</comment>
<sequence length="187" mass="21601">MSSLIGQTFLSFEEAYDAIQRAEYSHGFITIKERVNRRNGVVVRGEVRCRHSGIYRQYHLSRNKYITSTRKTDCPFFFIVARRTRMADYIISARSSQHNHEPASMEDLQNKVPRPFGIQDLFQMVESRLAAEGASTSTIARDICNERPSVNISEADIFFIQRKLREGQFYASTEAFINNNKPPPKKN</sequence>
<dbReference type="EMBL" id="MTYI01000118">
    <property type="protein sequence ID" value="PNP51779.1"/>
    <property type="molecule type" value="Genomic_DNA"/>
</dbReference>
<evidence type="ECO:0000313" key="2">
    <source>
        <dbReference type="Proteomes" id="UP000236290"/>
    </source>
</evidence>
<gene>
    <name evidence="1" type="ORF">THARTR1_07548</name>
</gene>
<accession>A0A2K0U1X5</accession>
<dbReference type="AlphaFoldDB" id="A0A2K0U1X5"/>
<evidence type="ECO:0000313" key="1">
    <source>
        <dbReference type="EMBL" id="PNP51779.1"/>
    </source>
</evidence>
<dbReference type="OrthoDB" id="4884711at2759"/>
<dbReference type="Proteomes" id="UP000236290">
    <property type="component" value="Unassembled WGS sequence"/>
</dbReference>
<proteinExistence type="predicted"/>
<organism evidence="1 2">
    <name type="scientific">Trichoderma harzianum</name>
    <name type="common">Hypocrea lixii</name>
    <dbReference type="NCBI Taxonomy" id="5544"/>
    <lineage>
        <taxon>Eukaryota</taxon>
        <taxon>Fungi</taxon>
        <taxon>Dikarya</taxon>
        <taxon>Ascomycota</taxon>
        <taxon>Pezizomycotina</taxon>
        <taxon>Sordariomycetes</taxon>
        <taxon>Hypocreomycetidae</taxon>
        <taxon>Hypocreales</taxon>
        <taxon>Hypocreaceae</taxon>
        <taxon>Trichoderma</taxon>
    </lineage>
</organism>